<organism evidence="1 2">
    <name type="scientific">Leeuwenhoekiella marinoflava</name>
    <dbReference type="NCBI Taxonomy" id="988"/>
    <lineage>
        <taxon>Bacteria</taxon>
        <taxon>Pseudomonadati</taxon>
        <taxon>Bacteroidota</taxon>
        <taxon>Flavobacteriia</taxon>
        <taxon>Flavobacteriales</taxon>
        <taxon>Flavobacteriaceae</taxon>
        <taxon>Leeuwenhoekiella</taxon>
    </lineage>
</organism>
<reference evidence="1 2" key="1">
    <citation type="submission" date="2018-07" db="EMBL/GenBank/DDBJ databases">
        <title>Leeuwenhoekiella genomics.</title>
        <authorList>
            <person name="Tahon G."/>
            <person name="Willems A."/>
        </authorList>
    </citation>
    <scope>NUCLEOTIDE SEQUENCE [LARGE SCALE GENOMIC DNA]</scope>
    <source>
        <strain evidence="1 2">LMG 1345</strain>
    </source>
</reference>
<accession>A0A4Q0PNX2</accession>
<dbReference type="Proteomes" id="UP000290608">
    <property type="component" value="Unassembled WGS sequence"/>
</dbReference>
<dbReference type="EMBL" id="QOVL01000004">
    <property type="protein sequence ID" value="RXG32276.1"/>
    <property type="molecule type" value="Genomic_DNA"/>
</dbReference>
<proteinExistence type="predicted"/>
<gene>
    <name evidence="1" type="ORF">DSL99_1082</name>
</gene>
<comment type="caution">
    <text evidence="1">The sequence shown here is derived from an EMBL/GenBank/DDBJ whole genome shotgun (WGS) entry which is preliminary data.</text>
</comment>
<evidence type="ECO:0000313" key="2">
    <source>
        <dbReference type="Proteomes" id="UP000290608"/>
    </source>
</evidence>
<sequence>MNYLNDSINAAVQDLIVDVFESISASNLPKLQPSELLATQPIFEKVFKLVNATGFYELDDHLDLTKAIAIETEHETLEDELMHTWVTMVTNLNTATSQEEFNTRFALITPVILKKMNAYKVAKDA</sequence>
<dbReference type="STRING" id="1122159.SAMN02745246_01077"/>
<dbReference type="AlphaFoldDB" id="A0A4Q0PNX2"/>
<evidence type="ECO:0000313" key="1">
    <source>
        <dbReference type="EMBL" id="RXG32276.1"/>
    </source>
</evidence>
<dbReference type="RefSeq" id="WP_073097963.1">
    <property type="nucleotide sequence ID" value="NZ_QOVL01000004.1"/>
</dbReference>
<protein>
    <submittedName>
        <fullName evidence="1">Uncharacterized protein</fullName>
    </submittedName>
</protein>
<name>A0A4Q0PNX2_9FLAO</name>